<sequence length="60" mass="7113">MSTENYKNVINDYNRTKEDVIDFEVDTRLKNNTKTYSDEEVRGNKAKKIKIVIDNNDGWE</sequence>
<dbReference type="EMBL" id="WHOE01000027">
    <property type="protein sequence ID" value="MPW14297.1"/>
    <property type="molecule type" value="Genomic_DNA"/>
</dbReference>
<name>A0A6A7K150_LACHE</name>
<proteinExistence type="predicted"/>
<protein>
    <submittedName>
        <fullName evidence="1">Uncharacterized protein</fullName>
    </submittedName>
</protein>
<comment type="caution">
    <text evidence="1">The sequence shown here is derived from an EMBL/GenBank/DDBJ whole genome shotgun (WGS) entry which is preliminary data.</text>
</comment>
<organism evidence="1 2">
    <name type="scientific">Lactobacillus helveticus</name>
    <name type="common">Lactobacillus suntoryeus</name>
    <dbReference type="NCBI Taxonomy" id="1587"/>
    <lineage>
        <taxon>Bacteria</taxon>
        <taxon>Bacillati</taxon>
        <taxon>Bacillota</taxon>
        <taxon>Bacilli</taxon>
        <taxon>Lactobacillales</taxon>
        <taxon>Lactobacillaceae</taxon>
        <taxon>Lactobacillus</taxon>
    </lineage>
</organism>
<dbReference type="Proteomes" id="UP000430466">
    <property type="component" value="Unassembled WGS sequence"/>
</dbReference>
<reference evidence="1 2" key="1">
    <citation type="submission" date="2019-10" db="EMBL/GenBank/DDBJ databases">
        <title>Draft genome sequences of Lactobacillus strains.</title>
        <authorList>
            <person name="Cho G.-S."/>
            <person name="Fagbemigun O."/>
            <person name="Brinks E."/>
            <person name="Franz C.M.A.P."/>
        </authorList>
    </citation>
    <scope>NUCLEOTIDE SEQUENCE [LARGE SCALE GENOMIC DNA]</scope>
    <source>
        <strain evidence="1 2">313</strain>
    </source>
</reference>
<accession>A0A6A7K150</accession>
<dbReference type="AlphaFoldDB" id="A0A6A7K150"/>
<gene>
    <name evidence="1" type="ORF">GDZ32_04670</name>
</gene>
<evidence type="ECO:0000313" key="2">
    <source>
        <dbReference type="Proteomes" id="UP000430466"/>
    </source>
</evidence>
<dbReference type="RefSeq" id="WP_152723828.1">
    <property type="nucleotide sequence ID" value="NZ_WHOE01000027.1"/>
</dbReference>
<evidence type="ECO:0000313" key="1">
    <source>
        <dbReference type="EMBL" id="MPW14297.1"/>
    </source>
</evidence>